<accession>A0AAN1VI27</accession>
<dbReference type="NCBIfam" id="NF046053">
    <property type="entry name" value="lipo_BPTD_2524"/>
    <property type="match status" value="1"/>
</dbReference>
<name>A0AAN1VI27_9BORD</name>
<dbReference type="Proteomes" id="UP000282741">
    <property type="component" value="Chromosome"/>
</dbReference>
<dbReference type="AlphaFoldDB" id="A0AAN1VI27"/>
<evidence type="ECO:0008006" key="3">
    <source>
        <dbReference type="Google" id="ProtNLM"/>
    </source>
</evidence>
<protein>
    <recommendedName>
        <fullName evidence="3">Lipoprotein</fullName>
    </recommendedName>
</protein>
<reference evidence="2" key="1">
    <citation type="submission" date="2017-10" db="EMBL/GenBank/DDBJ databases">
        <title>Whole genome sequencing of various Bordetella species.</title>
        <authorList>
            <person name="Weigand M.R."/>
            <person name="Loparev V."/>
            <person name="Peng Y."/>
            <person name="Bowden K.E."/>
            <person name="Tondella M.L."/>
            <person name="Williams M.M."/>
        </authorList>
    </citation>
    <scope>NUCLEOTIDE SEQUENCE [LARGE SCALE GENOMIC DNA]</scope>
    <source>
        <strain evidence="2">H720</strain>
    </source>
</reference>
<proteinExistence type="predicted"/>
<evidence type="ECO:0000313" key="2">
    <source>
        <dbReference type="Proteomes" id="UP000282741"/>
    </source>
</evidence>
<gene>
    <name evidence="1" type="ORF">CS347_22285</name>
</gene>
<dbReference type="EMBL" id="CP024172">
    <property type="protein sequence ID" value="AZW19285.1"/>
    <property type="molecule type" value="Genomic_DNA"/>
</dbReference>
<sequence>MGPCRGLLHNRAFDGFVTEGSLMRLWMGLAAVAVVLSGCASKGLLEPDAKGITQSFVVDADPMAALRRASEYVRVCHEARAHPYGAVYVGKRSVGERGLPNEILVHKETESAKILERIHTQAAERANQAQVEVTVLGEGIWDQAEIAAARQSITSATPACRALQ</sequence>
<organism evidence="1 2">
    <name type="scientific">Bordetella hinzii</name>
    <dbReference type="NCBI Taxonomy" id="103855"/>
    <lineage>
        <taxon>Bacteria</taxon>
        <taxon>Pseudomonadati</taxon>
        <taxon>Pseudomonadota</taxon>
        <taxon>Betaproteobacteria</taxon>
        <taxon>Burkholderiales</taxon>
        <taxon>Alcaligenaceae</taxon>
        <taxon>Bordetella</taxon>
    </lineage>
</organism>
<evidence type="ECO:0000313" key="1">
    <source>
        <dbReference type="EMBL" id="AZW19285.1"/>
    </source>
</evidence>